<dbReference type="EMBL" id="MDHN01000029">
    <property type="protein sequence ID" value="OFC70475.1"/>
    <property type="molecule type" value="Genomic_DNA"/>
</dbReference>
<evidence type="ECO:0000256" key="1">
    <source>
        <dbReference type="ARBA" id="ARBA00023186"/>
    </source>
</evidence>
<dbReference type="Proteomes" id="UP000175691">
    <property type="component" value="Unassembled WGS sequence"/>
</dbReference>
<dbReference type="Pfam" id="PF12339">
    <property type="entry name" value="DNAJ_related"/>
    <property type="match status" value="1"/>
</dbReference>
<protein>
    <recommendedName>
        <fullName evidence="2">J domain-containing protein</fullName>
    </recommendedName>
</protein>
<dbReference type="InterPro" id="IPR021059">
    <property type="entry name" value="DnaJ-related_N"/>
</dbReference>
<name>A0A1E7ZAB0_9ALTE</name>
<accession>A0A1E7ZAB0</accession>
<keyword evidence="4" id="KW-1185">Reference proteome</keyword>
<dbReference type="InterPro" id="IPR001623">
    <property type="entry name" value="DnaJ_domain"/>
</dbReference>
<gene>
    <name evidence="3" type="ORF">BFC18_13620</name>
</gene>
<evidence type="ECO:0000259" key="2">
    <source>
        <dbReference type="PROSITE" id="PS50076"/>
    </source>
</evidence>
<dbReference type="SUPFAM" id="SSF46565">
    <property type="entry name" value="Chaperone J-domain"/>
    <property type="match status" value="1"/>
</dbReference>
<comment type="caution">
    <text evidence="3">The sequence shown here is derived from an EMBL/GenBank/DDBJ whole genome shotgun (WGS) entry which is preliminary data.</text>
</comment>
<evidence type="ECO:0000313" key="3">
    <source>
        <dbReference type="EMBL" id="OFC70475.1"/>
    </source>
</evidence>
<dbReference type="PROSITE" id="PS50076">
    <property type="entry name" value="DNAJ_2"/>
    <property type="match status" value="1"/>
</dbReference>
<dbReference type="STRING" id="1656094.BFC18_13620"/>
<dbReference type="AlphaFoldDB" id="A0A1E7ZAB0"/>
<proteinExistence type="predicted"/>
<keyword evidence="1" id="KW-0143">Chaperone</keyword>
<dbReference type="Gene3D" id="1.10.287.110">
    <property type="entry name" value="DnaJ domain"/>
    <property type="match status" value="1"/>
</dbReference>
<dbReference type="CDD" id="cd06257">
    <property type="entry name" value="DnaJ"/>
    <property type="match status" value="1"/>
</dbReference>
<sequence length="196" mass="22682">MRALYQALESLEADFRNGISEFTLISRLQKPPFELLDEQALRDNLLLFQCHFVLFNLLYTLQVQWAKEGKGWLDILATNIVLLPAQDLSNRLTLPDPLRVYYLDWNNLDATQREDVDELIAGFWVKMGRAATPVVTSGEMAQARALLEISEETVLDRTLVKKHYRRLQHLHHPDKGGDNTHSRQLVWAYEVLISHC</sequence>
<feature type="domain" description="J" evidence="2">
    <location>
        <begin position="142"/>
        <end position="196"/>
    </location>
</feature>
<reference evidence="3 4" key="1">
    <citation type="submission" date="2016-08" db="EMBL/GenBank/DDBJ databases">
        <authorList>
            <person name="Seilhamer J.J."/>
        </authorList>
    </citation>
    <scope>NUCLEOTIDE SEQUENCE [LARGE SCALE GENOMIC DNA]</scope>
    <source>
        <strain evidence="3 4">KCTC 42603</strain>
    </source>
</reference>
<organism evidence="3 4">
    <name type="scientific">Alteromonas confluentis</name>
    <dbReference type="NCBI Taxonomy" id="1656094"/>
    <lineage>
        <taxon>Bacteria</taxon>
        <taxon>Pseudomonadati</taxon>
        <taxon>Pseudomonadota</taxon>
        <taxon>Gammaproteobacteria</taxon>
        <taxon>Alteromonadales</taxon>
        <taxon>Alteromonadaceae</taxon>
        <taxon>Alteromonas/Salinimonas group</taxon>
        <taxon>Alteromonas</taxon>
    </lineage>
</organism>
<evidence type="ECO:0000313" key="4">
    <source>
        <dbReference type="Proteomes" id="UP000175691"/>
    </source>
</evidence>
<dbReference type="InterPro" id="IPR036869">
    <property type="entry name" value="J_dom_sf"/>
</dbReference>